<evidence type="ECO:0000256" key="4">
    <source>
        <dbReference type="PROSITE-ProRule" id="PRU00723"/>
    </source>
</evidence>
<feature type="domain" description="C3H1-type" evidence="5">
    <location>
        <begin position="231"/>
        <end position="258"/>
    </location>
</feature>
<dbReference type="GO" id="GO:0005524">
    <property type="term" value="F:ATP binding"/>
    <property type="evidence" value="ECO:0007669"/>
    <property type="project" value="InterPro"/>
</dbReference>
<dbReference type="Gene3D" id="4.10.1000.10">
    <property type="entry name" value="Zinc finger, CCCH-type"/>
    <property type="match status" value="1"/>
</dbReference>
<name>A0A5E4QQ99_9NEOP</name>
<dbReference type="InterPro" id="IPR011545">
    <property type="entry name" value="DEAD/DEAH_box_helicase_dom"/>
</dbReference>
<evidence type="ECO:0000313" key="8">
    <source>
        <dbReference type="Proteomes" id="UP000324832"/>
    </source>
</evidence>
<keyword evidence="8" id="KW-1185">Reference proteome</keyword>
<dbReference type="InterPro" id="IPR006575">
    <property type="entry name" value="RWD_dom"/>
</dbReference>
<feature type="domain" description="Helicase ATP-binding" evidence="6">
    <location>
        <begin position="438"/>
        <end position="591"/>
    </location>
</feature>
<dbReference type="Pfam" id="PF00270">
    <property type="entry name" value="DEAD"/>
    <property type="match status" value="1"/>
</dbReference>
<dbReference type="GO" id="GO:0008270">
    <property type="term" value="F:zinc ion binding"/>
    <property type="evidence" value="ECO:0007669"/>
    <property type="project" value="UniProtKB-KW"/>
</dbReference>
<dbReference type="PROSITE" id="PS50103">
    <property type="entry name" value="ZF_C3H1"/>
    <property type="match status" value="1"/>
</dbReference>
<dbReference type="SMART" id="SM00356">
    <property type="entry name" value="ZnF_C3H1"/>
    <property type="match status" value="1"/>
</dbReference>
<evidence type="ECO:0000256" key="2">
    <source>
        <dbReference type="ARBA" id="ARBA00022771"/>
    </source>
</evidence>
<dbReference type="GO" id="GO:0003723">
    <property type="term" value="F:RNA binding"/>
    <property type="evidence" value="ECO:0007669"/>
    <property type="project" value="TreeGrafter"/>
</dbReference>
<keyword evidence="2 4" id="KW-0863">Zinc-finger</keyword>
<organism evidence="7 8">
    <name type="scientific">Leptidea sinapis</name>
    <dbReference type="NCBI Taxonomy" id="189913"/>
    <lineage>
        <taxon>Eukaryota</taxon>
        <taxon>Metazoa</taxon>
        <taxon>Ecdysozoa</taxon>
        <taxon>Arthropoda</taxon>
        <taxon>Hexapoda</taxon>
        <taxon>Insecta</taxon>
        <taxon>Pterygota</taxon>
        <taxon>Neoptera</taxon>
        <taxon>Endopterygota</taxon>
        <taxon>Lepidoptera</taxon>
        <taxon>Glossata</taxon>
        <taxon>Ditrysia</taxon>
        <taxon>Papilionoidea</taxon>
        <taxon>Pieridae</taxon>
        <taxon>Dismorphiinae</taxon>
        <taxon>Leptidea</taxon>
    </lineage>
</organism>
<dbReference type="SUPFAM" id="SSF90229">
    <property type="entry name" value="CCCH zinc finger"/>
    <property type="match status" value="1"/>
</dbReference>
<dbReference type="FunFam" id="3.40.50.300:FF:001922">
    <property type="entry name" value="DEAH (Asp-Glu-Ala-His) box polypeptide 29"/>
    <property type="match status" value="1"/>
</dbReference>
<dbReference type="PANTHER" id="PTHR18934:SF145">
    <property type="entry name" value="ATP-DEPENDENT RNA HELICASE DHX57-RELATED"/>
    <property type="match status" value="1"/>
</dbReference>
<dbReference type="PROSITE" id="PS51192">
    <property type="entry name" value="HELICASE_ATP_BIND_1"/>
    <property type="match status" value="1"/>
</dbReference>
<keyword evidence="1 4" id="KW-0479">Metal-binding</keyword>
<sequence length="736" mass="85493">MDNYSKQLAQDIFLREPADARIRKQKEQPQDDDPHPTLKVEMQTIRLHPDSQKFVLETLRYIHGPDFKLKSASLYKDKSSNLRNRFWMERGNLVVQGGFDYSLNTKPDMKSSEARLREFALAKLERYNFHKAHCAEALEMAAENLDLALEILFSKYYKINLSDKPENIPSSSELLEMINDEKAVLESIYDSQFKVQDCNVWRVKLKLDYLTKMYAKKIVIPKKKEDSNFKTKKKEICKLYLSGPCRFGAKCKFLHESKIESTAPCIEEDKEQITFELEIRFPKGSVYPYEPPLLFFLLETRNNLIPGRTCLLITSKLLEEAQNLAQDGIPSIYSIVELLNNEDEIKNCIQFSTKEFPSITEPLFPQLIESLDSNDHKPTHYNKRDSQDRKNIINFDEMLKENRDLAKRWKEKRTNNRYNKMMSVRENLPAWQKRADILNAMKKSQVIVISGETGCGKSTQVPQYILDDWLRNFSNDPKHVEIVCTQPRRISAIGVAERIRLESKVSSKTRLVFCTTGILLRRLEYDPQLSSVTHVIVDEVHERSEESDFLLLILRDLIKVRKDLRVILMSATLNADLFSDYFDNVPVLEIPGRTFPVEQVFLEEIMDITNYILEENGPYARKLKKDKKADLEIEIETSDVRSEASEPPKISIRDENLTLSQTLARYPKCNKLTCKNMYLMDVEKINLELVKHVLTYIVEGDHDWPKEGAILIFLPGIGEIMSLHDQLAESHTFSPK</sequence>
<dbReference type="PANTHER" id="PTHR18934">
    <property type="entry name" value="ATP-DEPENDENT RNA HELICASE"/>
    <property type="match status" value="1"/>
</dbReference>
<dbReference type="GO" id="GO:0004386">
    <property type="term" value="F:helicase activity"/>
    <property type="evidence" value="ECO:0007669"/>
    <property type="project" value="TreeGrafter"/>
</dbReference>
<dbReference type="Proteomes" id="UP000324832">
    <property type="component" value="Unassembled WGS sequence"/>
</dbReference>
<dbReference type="Pfam" id="PF05773">
    <property type="entry name" value="RWD"/>
    <property type="match status" value="1"/>
</dbReference>
<reference evidence="7 8" key="1">
    <citation type="submission" date="2017-07" db="EMBL/GenBank/DDBJ databases">
        <authorList>
            <person name="Talla V."/>
            <person name="Backstrom N."/>
        </authorList>
    </citation>
    <scope>NUCLEOTIDE SEQUENCE [LARGE SCALE GENOMIC DNA]</scope>
</reference>
<evidence type="ECO:0000313" key="7">
    <source>
        <dbReference type="EMBL" id="VVD00097.1"/>
    </source>
</evidence>
<dbReference type="Gene3D" id="3.40.50.300">
    <property type="entry name" value="P-loop containing nucleotide triphosphate hydrolases"/>
    <property type="match status" value="2"/>
</dbReference>
<evidence type="ECO:0000256" key="1">
    <source>
        <dbReference type="ARBA" id="ARBA00022723"/>
    </source>
</evidence>
<keyword evidence="3 4" id="KW-0862">Zinc</keyword>
<dbReference type="InterPro" id="IPR014001">
    <property type="entry name" value="Helicase_ATP-bd"/>
</dbReference>
<evidence type="ECO:0000259" key="5">
    <source>
        <dbReference type="PROSITE" id="PS50103"/>
    </source>
</evidence>
<evidence type="ECO:0000259" key="6">
    <source>
        <dbReference type="PROSITE" id="PS51192"/>
    </source>
</evidence>
<dbReference type="SMART" id="SM00487">
    <property type="entry name" value="DEXDc"/>
    <property type="match status" value="1"/>
</dbReference>
<feature type="zinc finger region" description="C3H1-type" evidence="4">
    <location>
        <begin position="231"/>
        <end position="258"/>
    </location>
</feature>
<dbReference type="InterPro" id="IPR000571">
    <property type="entry name" value="Znf_CCCH"/>
</dbReference>
<dbReference type="InterPro" id="IPR016135">
    <property type="entry name" value="UBQ-conjugating_enzyme/RWD"/>
</dbReference>
<dbReference type="EMBL" id="FZQP02004445">
    <property type="protein sequence ID" value="VVD00097.1"/>
    <property type="molecule type" value="Genomic_DNA"/>
</dbReference>
<dbReference type="SUPFAM" id="SSF54495">
    <property type="entry name" value="UBC-like"/>
    <property type="match status" value="1"/>
</dbReference>
<protein>
    <recommendedName>
        <fullName evidence="9">C3H1-type domain-containing protein</fullName>
    </recommendedName>
</protein>
<dbReference type="Pfam" id="PF00642">
    <property type="entry name" value="zf-CCCH"/>
    <property type="match status" value="1"/>
</dbReference>
<dbReference type="InterPro" id="IPR027417">
    <property type="entry name" value="P-loop_NTPase"/>
</dbReference>
<accession>A0A5E4QQ99</accession>
<dbReference type="InterPro" id="IPR036855">
    <property type="entry name" value="Znf_CCCH_sf"/>
</dbReference>
<evidence type="ECO:0000256" key="3">
    <source>
        <dbReference type="ARBA" id="ARBA00022833"/>
    </source>
</evidence>
<dbReference type="SUPFAM" id="SSF52540">
    <property type="entry name" value="P-loop containing nucleoside triphosphate hydrolases"/>
    <property type="match status" value="1"/>
</dbReference>
<proteinExistence type="predicted"/>
<evidence type="ECO:0008006" key="9">
    <source>
        <dbReference type="Google" id="ProtNLM"/>
    </source>
</evidence>
<gene>
    <name evidence="7" type="ORF">LSINAPIS_LOCUS10805</name>
</gene>
<dbReference type="AlphaFoldDB" id="A0A5E4QQ99"/>